<dbReference type="EMBL" id="QBLH01002530">
    <property type="protein sequence ID" value="TGZ48206.1"/>
    <property type="molecule type" value="Genomic_DNA"/>
</dbReference>
<sequence length="126" mass="14622">MILLGLLEMYTTINKKTLALELIKCNTWKEKLKLFHAYFPNKVNVLTTKNQKLMYFTVYNHIVAIQNYDISSLPRLKSPITLLKPTFPIVSVTEEDYGLHKVPIVICVTTQVARCRQYNVIFKSLT</sequence>
<comment type="caution">
    <text evidence="1">The sequence shown here is derived from an EMBL/GenBank/DDBJ whole genome shotgun (WGS) entry which is preliminary data.</text>
</comment>
<dbReference type="AlphaFoldDB" id="A0A4S2KGU6"/>
<evidence type="ECO:0000313" key="1">
    <source>
        <dbReference type="EMBL" id="TGZ48206.1"/>
    </source>
</evidence>
<dbReference type="Proteomes" id="UP000310200">
    <property type="component" value="Unassembled WGS sequence"/>
</dbReference>
<proteinExistence type="predicted"/>
<gene>
    <name evidence="1" type="ORF">DBV15_12201</name>
</gene>
<protein>
    <submittedName>
        <fullName evidence="1">Uncharacterized protein</fullName>
    </submittedName>
</protein>
<organism evidence="1 2">
    <name type="scientific">Temnothorax longispinosus</name>
    <dbReference type="NCBI Taxonomy" id="300112"/>
    <lineage>
        <taxon>Eukaryota</taxon>
        <taxon>Metazoa</taxon>
        <taxon>Ecdysozoa</taxon>
        <taxon>Arthropoda</taxon>
        <taxon>Hexapoda</taxon>
        <taxon>Insecta</taxon>
        <taxon>Pterygota</taxon>
        <taxon>Neoptera</taxon>
        <taxon>Endopterygota</taxon>
        <taxon>Hymenoptera</taxon>
        <taxon>Apocrita</taxon>
        <taxon>Aculeata</taxon>
        <taxon>Formicoidea</taxon>
        <taxon>Formicidae</taxon>
        <taxon>Myrmicinae</taxon>
        <taxon>Temnothorax</taxon>
    </lineage>
</organism>
<name>A0A4S2KGU6_9HYME</name>
<reference evidence="1 2" key="1">
    <citation type="journal article" date="2019" name="Philos. Trans. R. Soc. Lond., B, Biol. Sci.">
        <title>Ant behaviour and brain gene expression of defending hosts depend on the ecological success of the intruding social parasite.</title>
        <authorList>
            <person name="Kaur R."/>
            <person name="Stoldt M."/>
            <person name="Jongepier E."/>
            <person name="Feldmeyer B."/>
            <person name="Menzel F."/>
            <person name="Bornberg-Bauer E."/>
            <person name="Foitzik S."/>
        </authorList>
    </citation>
    <scope>NUCLEOTIDE SEQUENCE [LARGE SCALE GENOMIC DNA]</scope>
    <source>
        <tissue evidence="1">Whole body</tissue>
    </source>
</reference>
<keyword evidence="2" id="KW-1185">Reference proteome</keyword>
<evidence type="ECO:0000313" key="2">
    <source>
        <dbReference type="Proteomes" id="UP000310200"/>
    </source>
</evidence>
<dbReference type="STRING" id="300112.A0A4S2KGU6"/>
<accession>A0A4S2KGU6</accession>